<keyword evidence="3" id="KW-0509">mRNA transport</keyword>
<name>A0AAN0IR38_AMPQE</name>
<evidence type="ECO:0000256" key="3">
    <source>
        <dbReference type="ARBA" id="ARBA00022816"/>
    </source>
</evidence>
<evidence type="ECO:0000256" key="8">
    <source>
        <dbReference type="SAM" id="MobiDB-lite"/>
    </source>
</evidence>
<feature type="compositionally biased region" description="Polar residues" evidence="8">
    <location>
        <begin position="115"/>
        <end position="141"/>
    </location>
</feature>
<keyword evidence="5" id="KW-0811">Translocation</keyword>
<reference evidence="10" key="1">
    <citation type="journal article" date="2010" name="Nature">
        <title>The Amphimedon queenslandica genome and the evolution of animal complexity.</title>
        <authorList>
            <person name="Srivastava M."/>
            <person name="Simakov O."/>
            <person name="Chapman J."/>
            <person name="Fahey B."/>
            <person name="Gauthier M.E."/>
            <person name="Mitros T."/>
            <person name="Richards G.S."/>
            <person name="Conaco C."/>
            <person name="Dacre M."/>
            <person name="Hellsten U."/>
            <person name="Larroux C."/>
            <person name="Putnam N.H."/>
            <person name="Stanke M."/>
            <person name="Adamska M."/>
            <person name="Darling A."/>
            <person name="Degnan S.M."/>
            <person name="Oakley T.H."/>
            <person name="Plachetzki D.C."/>
            <person name="Zhai Y."/>
            <person name="Adamski M."/>
            <person name="Calcino A."/>
            <person name="Cummins S.F."/>
            <person name="Goodstein D.M."/>
            <person name="Harris C."/>
            <person name="Jackson D.J."/>
            <person name="Leys S.P."/>
            <person name="Shu S."/>
            <person name="Woodcroft B.J."/>
            <person name="Vervoort M."/>
            <person name="Kosik K.S."/>
            <person name="Manning G."/>
            <person name="Degnan B.M."/>
            <person name="Rokhsar D.S."/>
        </authorList>
    </citation>
    <scope>NUCLEOTIDE SEQUENCE [LARGE SCALE GENOMIC DNA]</scope>
</reference>
<dbReference type="PANTHER" id="PTHR13437">
    <property type="entry name" value="NUCLEOPORIN P58/P45 NUCLEOPORIN-LIKE PROTEIN 1"/>
    <property type="match status" value="1"/>
</dbReference>
<reference evidence="9" key="2">
    <citation type="submission" date="2024-06" db="UniProtKB">
        <authorList>
            <consortium name="EnsemblMetazoa"/>
        </authorList>
    </citation>
    <scope>IDENTIFICATION</scope>
</reference>
<dbReference type="Gene3D" id="6.10.140.1350">
    <property type="match status" value="1"/>
</dbReference>
<evidence type="ECO:0000256" key="4">
    <source>
        <dbReference type="ARBA" id="ARBA00022927"/>
    </source>
</evidence>
<accession>A0AAN0IR38</accession>
<evidence type="ECO:0000256" key="5">
    <source>
        <dbReference type="ARBA" id="ARBA00023010"/>
    </source>
</evidence>
<dbReference type="GO" id="GO:0005643">
    <property type="term" value="C:nuclear pore"/>
    <property type="evidence" value="ECO:0007669"/>
    <property type="project" value="UniProtKB-SubCell"/>
</dbReference>
<keyword evidence="10" id="KW-1185">Reference proteome</keyword>
<dbReference type="GeneID" id="100635174"/>
<keyword evidence="4" id="KW-0653">Protein transport</keyword>
<dbReference type="EnsemblMetazoa" id="XM_011409800.2">
    <property type="protein sequence ID" value="XP_011408102.2"/>
    <property type="gene ID" value="LOC100635174"/>
</dbReference>
<feature type="region of interest" description="Disordered" evidence="8">
    <location>
        <begin position="1"/>
        <end position="22"/>
    </location>
</feature>
<dbReference type="Proteomes" id="UP000007879">
    <property type="component" value="Unassembled WGS sequence"/>
</dbReference>
<dbReference type="GO" id="GO:0008139">
    <property type="term" value="F:nuclear localization sequence binding"/>
    <property type="evidence" value="ECO:0007669"/>
    <property type="project" value="InterPro"/>
</dbReference>
<dbReference type="PANTHER" id="PTHR13437:SF2">
    <property type="entry name" value="NUCLEOPORIN P58_P45"/>
    <property type="match status" value="1"/>
</dbReference>
<comment type="subcellular location">
    <subcellularLocation>
        <location evidence="1">Nucleus</location>
        <location evidence="1">Nuclear pore complex</location>
    </subcellularLocation>
</comment>
<dbReference type="AlphaFoldDB" id="A0AAN0IR38"/>
<feature type="region of interest" description="Disordered" evidence="8">
    <location>
        <begin position="178"/>
        <end position="201"/>
    </location>
</feature>
<evidence type="ECO:0000313" key="9">
    <source>
        <dbReference type="EnsemblMetazoa" id="XP_011408102.2"/>
    </source>
</evidence>
<sequence>MAQQFNPKLSFNLQPQPGQQGLGLGTGRGLNLAGPSTGGGLNQGGGIGGARNGLTGTTAAPTGLTGLAPAPTGLTGANKPVLTIGQTGLTAPSSIQPGLAGLMSQPGQTGLAGLASSQSGLTGLTSQPGQTGLTGLAGSTSQPGQIGLAGLTSVQPGQTGLTIGKTGQMSLTGLTTTQPGQTGLTTTQPGQTGLTGLTTTQPGQIKLTTGLTAPQTGLKTGLGTIGQPSLGTSKTGLGTGLTSLTTTSGIGLTTTTSATGPRVTGLGGVNQDITQKSQVQSVSAGALPDEFGQLVSQFETFLANLKSTSDTISKSSETFEKKFRSVGDHIDTQQQQATVVSQELHQLNHSLSSLKDETHKEGRVLEIAQRTRELPTGLQHENTTPDEYFKETVDHFEKRMRMFRNQLEELESYLHAVSASSYSSQSLGPGDIISALNAQYRPFLVLAARLQVIHEEIQRLKEQYINLRRLMGLDSTDLFVATSNEQSKKSDKKSSESQVGPSPFAASIAQATAALTAMATAGQFGNSGIGIGTGGIGTSLGGIGPSLGGIGTNTGGIGTGIGGIRPGNAGIGLPGPTTGIGMGANRMGMGTSGLGMGTGLSSGIGTTGLGASGGIGMGLGNTGLRTGAGLGTGIGTGLGGGAGMGTGLSGIGTGGLGGMGTGLGGLGGGTGLSVAGTTKPFQLKPPPPGKRK</sequence>
<evidence type="ECO:0000256" key="2">
    <source>
        <dbReference type="ARBA" id="ARBA00022448"/>
    </source>
</evidence>
<proteinExistence type="predicted"/>
<dbReference type="GO" id="GO:0017056">
    <property type="term" value="F:structural constituent of nuclear pore"/>
    <property type="evidence" value="ECO:0007669"/>
    <property type="project" value="InterPro"/>
</dbReference>
<dbReference type="KEGG" id="aqu:100635174"/>
<dbReference type="Pfam" id="PF15967">
    <property type="entry name" value="Nucleoporin_FG2"/>
    <property type="match status" value="1"/>
</dbReference>
<dbReference type="RefSeq" id="XP_011408102.2">
    <property type="nucleotide sequence ID" value="XM_011409800.2"/>
</dbReference>
<keyword evidence="7" id="KW-0539">Nucleus</keyword>
<feature type="compositionally biased region" description="Polar residues" evidence="8">
    <location>
        <begin position="1"/>
        <end position="12"/>
    </location>
</feature>
<dbReference type="GO" id="GO:0015031">
    <property type="term" value="P:protein transport"/>
    <property type="evidence" value="ECO:0007669"/>
    <property type="project" value="UniProtKB-KW"/>
</dbReference>
<dbReference type="GO" id="GO:0051028">
    <property type="term" value="P:mRNA transport"/>
    <property type="evidence" value="ECO:0007669"/>
    <property type="project" value="UniProtKB-KW"/>
</dbReference>
<evidence type="ECO:0000256" key="7">
    <source>
        <dbReference type="ARBA" id="ARBA00023242"/>
    </source>
</evidence>
<protein>
    <submittedName>
        <fullName evidence="9">Uncharacterized protein</fullName>
    </submittedName>
</protein>
<keyword evidence="6" id="KW-0906">Nuclear pore complex</keyword>
<evidence type="ECO:0000313" key="10">
    <source>
        <dbReference type="Proteomes" id="UP000007879"/>
    </source>
</evidence>
<evidence type="ECO:0000256" key="6">
    <source>
        <dbReference type="ARBA" id="ARBA00023132"/>
    </source>
</evidence>
<evidence type="ECO:0000256" key="1">
    <source>
        <dbReference type="ARBA" id="ARBA00004567"/>
    </source>
</evidence>
<dbReference type="InterPro" id="IPR024882">
    <property type="entry name" value="NUP58/p45/49"/>
</dbReference>
<keyword evidence="2" id="KW-0813">Transport</keyword>
<organism evidence="9 10">
    <name type="scientific">Amphimedon queenslandica</name>
    <name type="common">Sponge</name>
    <dbReference type="NCBI Taxonomy" id="400682"/>
    <lineage>
        <taxon>Eukaryota</taxon>
        <taxon>Metazoa</taxon>
        <taxon>Porifera</taxon>
        <taxon>Demospongiae</taxon>
        <taxon>Heteroscleromorpha</taxon>
        <taxon>Haplosclerida</taxon>
        <taxon>Niphatidae</taxon>
        <taxon>Amphimedon</taxon>
    </lineage>
</organism>
<feature type="region of interest" description="Disordered" evidence="8">
    <location>
        <begin position="110"/>
        <end position="141"/>
    </location>
</feature>